<sequence length="292" mass="32864">MKPMKKPKLKGSACPQDDEDSQQVKLLGNDEDWHRPVKKVKDFDLNAFPVEIECTDETPETRSKSPPQTLKNDVAALATHPNKGMVFVRTPRPNFPYLHNGSVTNCCHLHYASVTKFAPSYEGNITPLVHEANEGGKLGMYRPLIVEKQPALSRGNLYPSMHLQVQQQPYALQTTRPFSIAAVRTGFDYTIDYTRRCGEQEEGIPNCFITSSTGGCNHHRLQKLEPARGKINKLCVYVENSKRCQHGSACPFLHDERPSQWQFAAESSTGKRKKFSDNYNAKGKGKGRGRFI</sequence>
<reference evidence="1 2" key="1">
    <citation type="journal article" date="2023" name="Science">
        <title>Complex scaffold remodeling in plant triterpene biosynthesis.</title>
        <authorList>
            <person name="De La Pena R."/>
            <person name="Hodgson H."/>
            <person name="Liu J.C."/>
            <person name="Stephenson M.J."/>
            <person name="Martin A.C."/>
            <person name="Owen C."/>
            <person name="Harkess A."/>
            <person name="Leebens-Mack J."/>
            <person name="Jimenez L.E."/>
            <person name="Osbourn A."/>
            <person name="Sattely E.S."/>
        </authorList>
    </citation>
    <scope>NUCLEOTIDE SEQUENCE [LARGE SCALE GENOMIC DNA]</scope>
    <source>
        <strain evidence="2">cv. JPN11</strain>
        <tissue evidence="1">Leaf</tissue>
    </source>
</reference>
<proteinExistence type="predicted"/>
<name>A0ACC1XS17_MELAZ</name>
<organism evidence="1 2">
    <name type="scientific">Melia azedarach</name>
    <name type="common">Chinaberry tree</name>
    <dbReference type="NCBI Taxonomy" id="155640"/>
    <lineage>
        <taxon>Eukaryota</taxon>
        <taxon>Viridiplantae</taxon>
        <taxon>Streptophyta</taxon>
        <taxon>Embryophyta</taxon>
        <taxon>Tracheophyta</taxon>
        <taxon>Spermatophyta</taxon>
        <taxon>Magnoliopsida</taxon>
        <taxon>eudicotyledons</taxon>
        <taxon>Gunneridae</taxon>
        <taxon>Pentapetalae</taxon>
        <taxon>rosids</taxon>
        <taxon>malvids</taxon>
        <taxon>Sapindales</taxon>
        <taxon>Meliaceae</taxon>
        <taxon>Melia</taxon>
    </lineage>
</organism>
<gene>
    <name evidence="1" type="ORF">OWV82_012753</name>
</gene>
<keyword evidence="2" id="KW-1185">Reference proteome</keyword>
<evidence type="ECO:0000313" key="1">
    <source>
        <dbReference type="EMBL" id="KAJ4714236.1"/>
    </source>
</evidence>
<comment type="caution">
    <text evidence="1">The sequence shown here is derived from an EMBL/GenBank/DDBJ whole genome shotgun (WGS) entry which is preliminary data.</text>
</comment>
<protein>
    <submittedName>
        <fullName evidence="1">Zinc finger CCCH domain-containing protein 6-like</fullName>
    </submittedName>
</protein>
<evidence type="ECO:0000313" key="2">
    <source>
        <dbReference type="Proteomes" id="UP001164539"/>
    </source>
</evidence>
<accession>A0ACC1XS17</accession>
<dbReference type="EMBL" id="CM051400">
    <property type="protein sequence ID" value="KAJ4714236.1"/>
    <property type="molecule type" value="Genomic_DNA"/>
</dbReference>
<dbReference type="Proteomes" id="UP001164539">
    <property type="component" value="Chromosome 7"/>
</dbReference>